<evidence type="ECO:0000256" key="1">
    <source>
        <dbReference type="SAM" id="MobiDB-lite"/>
    </source>
</evidence>
<name>A0A5N8WL63_9ACTN</name>
<sequence length="99" mass="11140">MAKNQSLALEGPRPRSHIERNGKELSFVVEQMSNDYLDMCAPQAAIEALSPDDDPRSFRCVDHGPDFRPKSIDDVMVLATAEQREGLLQHLGSTFEEPW</sequence>
<organism evidence="2 3">
    <name type="scientific">Streptomyces acidicola</name>
    <dbReference type="NCBI Taxonomy" id="2596892"/>
    <lineage>
        <taxon>Bacteria</taxon>
        <taxon>Bacillati</taxon>
        <taxon>Actinomycetota</taxon>
        <taxon>Actinomycetes</taxon>
        <taxon>Kitasatosporales</taxon>
        <taxon>Streptomycetaceae</taxon>
        <taxon>Streptomyces</taxon>
    </lineage>
</organism>
<feature type="region of interest" description="Disordered" evidence="1">
    <location>
        <begin position="1"/>
        <end position="21"/>
    </location>
</feature>
<dbReference type="RefSeq" id="WP_152858700.1">
    <property type="nucleotide sequence ID" value="NZ_VMNX01000004.1"/>
</dbReference>
<proteinExistence type="predicted"/>
<feature type="compositionally biased region" description="Basic and acidic residues" evidence="1">
    <location>
        <begin position="12"/>
        <end position="21"/>
    </location>
</feature>
<dbReference type="EMBL" id="VMNX01000004">
    <property type="protein sequence ID" value="MPY47566.1"/>
    <property type="molecule type" value="Genomic_DNA"/>
</dbReference>
<dbReference type="Proteomes" id="UP000373149">
    <property type="component" value="Unassembled WGS sequence"/>
</dbReference>
<dbReference type="AlphaFoldDB" id="A0A5N8WL63"/>
<comment type="caution">
    <text evidence="2">The sequence shown here is derived from an EMBL/GenBank/DDBJ whole genome shotgun (WGS) entry which is preliminary data.</text>
</comment>
<evidence type="ECO:0000313" key="2">
    <source>
        <dbReference type="EMBL" id="MPY47566.1"/>
    </source>
</evidence>
<accession>A0A5N8WL63</accession>
<gene>
    <name evidence="2" type="ORF">FPZ41_02710</name>
</gene>
<keyword evidence="3" id="KW-1185">Reference proteome</keyword>
<reference evidence="2 3" key="1">
    <citation type="submission" date="2019-09" db="EMBL/GenBank/DDBJ databases">
        <authorList>
            <person name="Duangmal K."/>
            <person name="Teo W.F.A."/>
            <person name="Lipun K."/>
        </authorList>
    </citation>
    <scope>NUCLEOTIDE SEQUENCE [LARGE SCALE GENOMIC DNA]</scope>
    <source>
        <strain evidence="2 3">K1PN6</strain>
    </source>
</reference>
<evidence type="ECO:0000313" key="3">
    <source>
        <dbReference type="Proteomes" id="UP000373149"/>
    </source>
</evidence>
<protein>
    <submittedName>
        <fullName evidence="2">Uncharacterized protein</fullName>
    </submittedName>
</protein>